<gene>
    <name evidence="1" type="ORF">tloyanaT_07140</name>
</gene>
<evidence type="ECO:0000313" key="1">
    <source>
        <dbReference type="EMBL" id="GLX84462.1"/>
    </source>
</evidence>
<sequence>MGQNIEQVSFNDEQFKTFKHIIREQLDTLKEIVQRPSFGQGKLMFGAELEMYLIDHNGDISLANQKLLNALDDKQYQPELNQYNLELNLSPVTLAGSPFSALQQQMKNKTDELERVAEQLEINVLPIGILPTLKKAHLNADFMTDIPRYHCLANHLYQARGDAFQININGDESLSLNLDDISAEGANTSFQVHLMIPPENFTAVYNAAQLTLPLVTAISANSSIFLGKKLWDETRIALFKQSIDVRRPNDTPWQEQPRVNFGFGWLHGCAWQLFSQAVCLFEPVIPAISNDNAPTALPALKELSLHLGTTWPWHRPVYSNEGNGHIRLEFRAIPAGPTSVDMVANAAFAIGLATGIAKKVEAYTSVLPFQYAEYNFYRAAQSGLDAKILWPLKHKYQVGEVQITDVIEKLLPIAKAGLLSLSIDEQDANKYLNVISQRLTANITGATWQKQTFSHLLKSCDRDQACHQLTLLYLKNCRTCLPVSQWEQIWR</sequence>
<dbReference type="Gene3D" id="3.30.590.20">
    <property type="match status" value="1"/>
</dbReference>
<dbReference type="InterPro" id="IPR014746">
    <property type="entry name" value="Gln_synth/guanido_kin_cat_dom"/>
</dbReference>
<protein>
    <recommendedName>
        <fullName evidence="3">Glutamate--cysteine ligase</fullName>
    </recommendedName>
</protein>
<proteinExistence type="predicted"/>
<dbReference type="InterPro" id="IPR050141">
    <property type="entry name" value="GCL_type2/YbdK_subfam"/>
</dbReference>
<dbReference type="PANTHER" id="PTHR36510:SF3">
    <property type="entry name" value="CONSERVED PROTEIN"/>
    <property type="match status" value="1"/>
</dbReference>
<evidence type="ECO:0008006" key="3">
    <source>
        <dbReference type="Google" id="ProtNLM"/>
    </source>
</evidence>
<dbReference type="PANTHER" id="PTHR36510">
    <property type="entry name" value="GLUTAMATE--CYSTEINE LIGASE 2-RELATED"/>
    <property type="match status" value="1"/>
</dbReference>
<name>A0ABQ6H8K9_9GAMM</name>
<organism evidence="1 2">
    <name type="scientific">Thalassotalea loyana</name>
    <dbReference type="NCBI Taxonomy" id="280483"/>
    <lineage>
        <taxon>Bacteria</taxon>
        <taxon>Pseudomonadati</taxon>
        <taxon>Pseudomonadota</taxon>
        <taxon>Gammaproteobacteria</taxon>
        <taxon>Alteromonadales</taxon>
        <taxon>Colwelliaceae</taxon>
        <taxon>Thalassotalea</taxon>
    </lineage>
</organism>
<accession>A0ABQ6H8K9</accession>
<dbReference type="Pfam" id="PF04107">
    <property type="entry name" value="GCS2"/>
    <property type="match status" value="1"/>
</dbReference>
<dbReference type="Proteomes" id="UP001157134">
    <property type="component" value="Unassembled WGS sequence"/>
</dbReference>
<keyword evidence="2" id="KW-1185">Reference proteome</keyword>
<comment type="caution">
    <text evidence="1">The sequence shown here is derived from an EMBL/GenBank/DDBJ whole genome shotgun (WGS) entry which is preliminary data.</text>
</comment>
<evidence type="ECO:0000313" key="2">
    <source>
        <dbReference type="Proteomes" id="UP001157134"/>
    </source>
</evidence>
<reference evidence="1 2" key="1">
    <citation type="submission" date="2023-03" db="EMBL/GenBank/DDBJ databases">
        <title>Thalassotalea loyana LMG 22536T draft genome sequence.</title>
        <authorList>
            <person name="Sawabe T."/>
        </authorList>
    </citation>
    <scope>NUCLEOTIDE SEQUENCE [LARGE SCALE GENOMIC DNA]</scope>
    <source>
        <strain evidence="1 2">LMG 22536</strain>
    </source>
</reference>
<dbReference type="SUPFAM" id="SSF55931">
    <property type="entry name" value="Glutamine synthetase/guanido kinase"/>
    <property type="match status" value="1"/>
</dbReference>
<dbReference type="EMBL" id="BSSV01000001">
    <property type="protein sequence ID" value="GLX84462.1"/>
    <property type="molecule type" value="Genomic_DNA"/>
</dbReference>
<dbReference type="InterPro" id="IPR006336">
    <property type="entry name" value="GCS2"/>
</dbReference>
<dbReference type="RefSeq" id="WP_284296047.1">
    <property type="nucleotide sequence ID" value="NZ_BSSV01000001.1"/>
</dbReference>